<keyword evidence="2" id="KW-0862">Zinc</keyword>
<evidence type="ECO:0000256" key="1">
    <source>
        <dbReference type="ARBA" id="ARBA00022723"/>
    </source>
</evidence>
<comment type="caution">
    <text evidence="4">The sequence shown here is derived from an EMBL/GenBank/DDBJ whole genome shotgun (WGS) entry which is preliminary data.</text>
</comment>
<feature type="coiled-coil region" evidence="3">
    <location>
        <begin position="762"/>
        <end position="789"/>
    </location>
</feature>
<dbReference type="OrthoDB" id="2196114at2759"/>
<name>A0A915ZCG5_9GLOM</name>
<dbReference type="GO" id="GO:0046872">
    <property type="term" value="F:metal ion binding"/>
    <property type="evidence" value="ECO:0007669"/>
    <property type="project" value="UniProtKB-KW"/>
</dbReference>
<dbReference type="PANTHER" id="PTHR46771">
    <property type="entry name" value="DETERIN"/>
    <property type="match status" value="1"/>
</dbReference>
<sequence>MKWPYKSSDGYKPTPETLSLAGFYFNPSKKSPDNVTCYLCHKSMDCWRPDDVPCEEHFTNSPDCVWAICQHIKKELDNNIPFNWDNEAQWPNSKNMCDIRFKTFKNWWPHDGKKGWAITSKKMAKAGFYFAPTYTSEDNVFCMYCGIELDCWEPDDDPVEEHRKRGGDTCIFFAKTPSKSKKSRGNKKDADVDNKNDVEVVDLTSRTKKNKKLNVRFEIDEKINESLNEPSNIISVNEEKINESPNNIGVSNERINESSNIISINEEVIDEEKINESLNNISISNERINESSNIISINEEIIDKPPMIISVNEEKINESPNNISISNERINESSNIISINEEVIDESLMIISMNVDDPLIITSVDENINEEIIFDEPMLINTNMDEPLNIISMDENEIDESLNIININEEVIPMIAGTNMDELLRIINMDVNESLTSIDENVNDEPSKNINITEENIDEPHNITDINEKRIDELPNIISINGIEERAEFIEKSEEIDEQIKKVDNNSTDEEGTRIVEQVNNAQTNEEEIIGLINNDQTKGDESVDKLRRTREEIKEKSMNFSVEEGINEKLSNISENEEHLMSQDLLNYVLTRVEEDERENVFINREEQSNVIDEEGRNDIITNEKGRNDIITNEEELNNIITNEGERNNIIENEEKLDIIVNKESNSTIMDENERNMITDMEELCIIDKSERNVITDMEEFNIYEQNIITHMEELNIIDETITDEGDIIDGQVNNVKSIEEIYKMGDIITNEKTKGKLNNEEKFDEQLNELAENIETKENKKENLKTISPTIRYSPYNPVSSIFITPKRNAAFTVEDYLNNLKGTQNMRITEKTNKKIESLIKNVNKSIELILKIPLK</sequence>
<dbReference type="Proteomes" id="UP000684084">
    <property type="component" value="Unassembled WGS sequence"/>
</dbReference>
<evidence type="ECO:0000313" key="5">
    <source>
        <dbReference type="Proteomes" id="UP000684084"/>
    </source>
</evidence>
<organism evidence="4 5">
    <name type="scientific">Rhizophagus irregularis</name>
    <dbReference type="NCBI Taxonomy" id="588596"/>
    <lineage>
        <taxon>Eukaryota</taxon>
        <taxon>Fungi</taxon>
        <taxon>Fungi incertae sedis</taxon>
        <taxon>Mucoromycota</taxon>
        <taxon>Glomeromycotina</taxon>
        <taxon>Glomeromycetes</taxon>
        <taxon>Glomerales</taxon>
        <taxon>Glomeraceae</taxon>
        <taxon>Rhizophagus</taxon>
    </lineage>
</organism>
<evidence type="ECO:0000256" key="3">
    <source>
        <dbReference type="SAM" id="Coils"/>
    </source>
</evidence>
<dbReference type="CDD" id="cd00022">
    <property type="entry name" value="BIR"/>
    <property type="match status" value="2"/>
</dbReference>
<accession>A0A915ZCG5</accession>
<dbReference type="SUPFAM" id="SSF57924">
    <property type="entry name" value="Inhibitor of apoptosis (IAP) repeat"/>
    <property type="match status" value="2"/>
</dbReference>
<evidence type="ECO:0000313" key="4">
    <source>
        <dbReference type="EMBL" id="CAB5369588.1"/>
    </source>
</evidence>
<dbReference type="VEuPathDB" id="FungiDB:RhiirFUN_007463"/>
<dbReference type="AlphaFoldDB" id="A0A915ZCG5"/>
<gene>
    <name evidence="4" type="ORF">CHRIB12_LOCUS12259</name>
</gene>
<evidence type="ECO:0000256" key="2">
    <source>
        <dbReference type="ARBA" id="ARBA00022833"/>
    </source>
</evidence>
<protein>
    <submittedName>
        <fullName evidence="4">Uncharacterized protein</fullName>
    </submittedName>
</protein>
<dbReference type="PROSITE" id="PS50143">
    <property type="entry name" value="BIR_REPEAT_2"/>
    <property type="match status" value="2"/>
</dbReference>
<dbReference type="InterPro" id="IPR051190">
    <property type="entry name" value="Baculoviral_IAP"/>
</dbReference>
<proteinExistence type="predicted"/>
<dbReference type="SMART" id="SM00238">
    <property type="entry name" value="BIR"/>
    <property type="match status" value="2"/>
</dbReference>
<keyword evidence="1" id="KW-0479">Metal-binding</keyword>
<dbReference type="InterPro" id="IPR001370">
    <property type="entry name" value="BIR_rpt"/>
</dbReference>
<dbReference type="PANTHER" id="PTHR46771:SF5">
    <property type="entry name" value="DETERIN"/>
    <property type="match status" value="1"/>
</dbReference>
<dbReference type="Gene3D" id="1.10.1170.10">
    <property type="entry name" value="Inhibitor Of Apoptosis Protein (2mihbC-IAP-1), Chain A"/>
    <property type="match status" value="2"/>
</dbReference>
<dbReference type="Pfam" id="PF00653">
    <property type="entry name" value="BIR"/>
    <property type="match status" value="2"/>
</dbReference>
<keyword evidence="3" id="KW-0175">Coiled coil</keyword>
<dbReference type="EMBL" id="CAGKOT010000026">
    <property type="protein sequence ID" value="CAB5369588.1"/>
    <property type="molecule type" value="Genomic_DNA"/>
</dbReference>
<reference evidence="4" key="1">
    <citation type="submission" date="2020-05" db="EMBL/GenBank/DDBJ databases">
        <authorList>
            <person name="Rincon C."/>
            <person name="Sanders R I."/>
            <person name="Robbins C."/>
            <person name="Chaturvedi A."/>
        </authorList>
    </citation>
    <scope>NUCLEOTIDE SEQUENCE</scope>
    <source>
        <strain evidence="4">CHB12</strain>
    </source>
</reference>